<dbReference type="RefSeq" id="WP_025074787.1">
    <property type="nucleotide sequence ID" value="NZ_FQVD01000004.1"/>
</dbReference>
<evidence type="ECO:0000313" key="2">
    <source>
        <dbReference type="Proteomes" id="UP000184436"/>
    </source>
</evidence>
<reference evidence="1 2" key="1">
    <citation type="submission" date="2016-11" db="EMBL/GenBank/DDBJ databases">
        <authorList>
            <person name="Jaros S."/>
            <person name="Januszkiewicz K."/>
            <person name="Wedrychowicz H."/>
        </authorList>
    </citation>
    <scope>NUCLEOTIDE SEQUENCE [LARGE SCALE GENOMIC DNA]</scope>
    <source>
        <strain evidence="1 2">DSM 26883</strain>
    </source>
</reference>
<evidence type="ECO:0000313" key="1">
    <source>
        <dbReference type="EMBL" id="SHE61320.1"/>
    </source>
</evidence>
<dbReference type="OrthoDB" id="1466422at2"/>
<dbReference type="STRING" id="871325.SAMN05444349_10423"/>
<keyword evidence="2" id="KW-1185">Reference proteome</keyword>
<proteinExistence type="predicted"/>
<organism evidence="1 2">
    <name type="scientific">Bacteroides faecichinchillae</name>
    <dbReference type="NCBI Taxonomy" id="871325"/>
    <lineage>
        <taxon>Bacteria</taxon>
        <taxon>Pseudomonadati</taxon>
        <taxon>Bacteroidota</taxon>
        <taxon>Bacteroidia</taxon>
        <taxon>Bacteroidales</taxon>
        <taxon>Bacteroidaceae</taxon>
        <taxon>Bacteroides</taxon>
    </lineage>
</organism>
<dbReference type="AlphaFoldDB" id="A0A1M4UXE9"/>
<dbReference type="EMBL" id="FQVD01000004">
    <property type="protein sequence ID" value="SHE61320.1"/>
    <property type="molecule type" value="Genomic_DNA"/>
</dbReference>
<gene>
    <name evidence="1" type="ORF">SAMN05444349_10423</name>
</gene>
<dbReference type="Proteomes" id="UP000184436">
    <property type="component" value="Unassembled WGS sequence"/>
</dbReference>
<protein>
    <submittedName>
        <fullName evidence="1">Uncharacterized protein</fullName>
    </submittedName>
</protein>
<sequence>MKTVFNIVLGLCVIALIYICYNSIMGPINFENAQKTREDAVIERLVAIRKAQQEYKTVHRGRYADKFDVLIDFVKTQKLPFVRKEGELTDKQLEDGMTEKRAMEIITRANKTGRYDEVKRWGLENFKRDTMWVAMIDTIYPKGFNADSMRFVPYGNGAEFELIVRNDTTKSGAAVCLYEVKTPYEVYLNGLDKQEIINLKDLDNQTGRYSGLMIGSIDMPNNGAGNWE</sequence>
<name>A0A1M4UXE9_9BACE</name>
<accession>A0A1M4UXE9</accession>